<dbReference type="NCBIfam" id="TIGR01351">
    <property type="entry name" value="adk"/>
    <property type="match status" value="1"/>
</dbReference>
<organism evidence="10 11">
    <name type="scientific">Candidatus Phytoplasma citri</name>
    <dbReference type="NCBI Taxonomy" id="180978"/>
    <lineage>
        <taxon>Bacteria</taxon>
        <taxon>Bacillati</taxon>
        <taxon>Mycoplasmatota</taxon>
        <taxon>Mollicutes</taxon>
        <taxon>Acholeplasmatales</taxon>
        <taxon>Acholeplasmataceae</taxon>
        <taxon>Candidatus Phytoplasma</taxon>
        <taxon>16SrII (Peanut WB group)</taxon>
    </lineage>
</organism>
<evidence type="ECO:0000313" key="10">
    <source>
        <dbReference type="EMBL" id="OOP59212.1"/>
    </source>
</evidence>
<evidence type="ECO:0000256" key="4">
    <source>
        <dbReference type="ARBA" id="ARBA00022777"/>
    </source>
</evidence>
<dbReference type="PROSITE" id="PS00113">
    <property type="entry name" value="ADENYLATE_KINASE"/>
    <property type="match status" value="1"/>
</dbReference>
<keyword evidence="4 5" id="KW-0418">Kinase</keyword>
<dbReference type="EMBL" id="JAOSJG010000002">
    <property type="protein sequence ID" value="MEK0308913.1"/>
    <property type="molecule type" value="Genomic_DNA"/>
</dbReference>
<comment type="caution">
    <text evidence="10">The sequence shown here is derived from an EMBL/GenBank/DDBJ whole genome shotgun (WGS) entry which is preliminary data.</text>
</comment>
<sequence>MNIILIGPPATGKGTQAIILSKYFNIPHISTGDIFRKNLQLNTNLGKLANSYIEKGFLVPNHITNAMIEEQLLKEQNKKGFILDGFPRNSIQAMFLDKLFQQKNIILTKVIYFNSDIKILQKRILGRRICPKCREIYHLETKKPNKNGICDKDNNILIQRKDDNLITFNERLAIYQKETYPLIEQYRKKNKLLEIRINDDNMSINDVTKILLKKISQYSKTQT</sequence>
<feature type="binding site" evidence="5">
    <location>
        <begin position="85"/>
        <end position="88"/>
    </location>
    <ligand>
        <name>AMP</name>
        <dbReference type="ChEBI" id="CHEBI:456215"/>
    </ligand>
</feature>
<dbReference type="EC" id="2.7.4.3" evidence="5 7"/>
<evidence type="ECO:0000256" key="7">
    <source>
        <dbReference type="RuleBase" id="RU003331"/>
    </source>
</evidence>
<evidence type="ECO:0000256" key="1">
    <source>
        <dbReference type="ARBA" id="ARBA00022679"/>
    </source>
</evidence>
<reference evidence="10 11" key="1">
    <citation type="submission" date="2017-02" db="EMBL/GenBank/DDBJ databases">
        <title>A draft genome of 'Candidatus Phytoplasma aurantifolia' the agent of the witches-broom disease of lime.</title>
        <authorList>
            <person name="Foissac X."/>
            <person name="Carle P."/>
        </authorList>
    </citation>
    <scope>NUCLEOTIDE SEQUENCE [LARGE SCALE GENOMIC DNA]</scope>
    <source>
        <strain evidence="10 11">WBDL</strain>
    </source>
</reference>
<dbReference type="PRINTS" id="PR00094">
    <property type="entry name" value="ADENYLTKNASE"/>
</dbReference>
<dbReference type="RefSeq" id="WP_078123018.1">
    <property type="nucleotide sequence ID" value="NZ_JAOSJG010000002.1"/>
</dbReference>
<dbReference type="GO" id="GO:0005524">
    <property type="term" value="F:ATP binding"/>
    <property type="evidence" value="ECO:0007669"/>
    <property type="project" value="UniProtKB-UniRule"/>
</dbReference>
<comment type="pathway">
    <text evidence="5">Purine metabolism; AMP biosynthesis via salvage pathway; AMP from ADP: step 1/1.</text>
</comment>
<keyword evidence="5" id="KW-0479">Metal-binding</keyword>
<accession>A0A1S9M233</accession>
<feature type="domain" description="Adenylate kinase active site lid" evidence="8">
    <location>
        <begin position="127"/>
        <end position="162"/>
    </location>
</feature>
<evidence type="ECO:0000259" key="8">
    <source>
        <dbReference type="Pfam" id="PF05191"/>
    </source>
</evidence>
<feature type="binding site" evidence="5">
    <location>
        <position position="31"/>
    </location>
    <ligand>
        <name>AMP</name>
        <dbReference type="ChEBI" id="CHEBI:456215"/>
    </ligand>
</feature>
<protein>
    <recommendedName>
        <fullName evidence="5 7">Adenylate kinase</fullName>
        <shortName evidence="5">AK</shortName>
        <ecNumber evidence="5 7">2.7.4.3</ecNumber>
    </recommendedName>
    <alternativeName>
        <fullName evidence="5">ATP-AMP transphosphorylase</fullName>
    </alternativeName>
    <alternativeName>
        <fullName evidence="5">ATP:AMP phosphotransferase</fullName>
    </alternativeName>
    <alternativeName>
        <fullName evidence="5">Adenylate monophosphate kinase</fullName>
    </alternativeName>
</protein>
<feature type="binding site" evidence="5">
    <location>
        <begin position="136"/>
        <end position="137"/>
    </location>
    <ligand>
        <name>ATP</name>
        <dbReference type="ChEBI" id="CHEBI:30616"/>
    </ligand>
</feature>
<dbReference type="CDD" id="cd01428">
    <property type="entry name" value="ADK"/>
    <property type="match status" value="1"/>
</dbReference>
<comment type="subcellular location">
    <subcellularLocation>
        <location evidence="5 7">Cytoplasm</location>
    </subcellularLocation>
</comment>
<evidence type="ECO:0000313" key="12">
    <source>
        <dbReference type="Proteomes" id="UP001383392"/>
    </source>
</evidence>
<dbReference type="GO" id="GO:0044209">
    <property type="term" value="P:AMP salvage"/>
    <property type="evidence" value="ECO:0007669"/>
    <property type="project" value="UniProtKB-UniRule"/>
</dbReference>
<keyword evidence="5" id="KW-0862">Zinc</keyword>
<dbReference type="AlphaFoldDB" id="A0A1S9M233"/>
<feature type="binding site" evidence="5">
    <location>
        <begin position="57"/>
        <end position="59"/>
    </location>
    <ligand>
        <name>AMP</name>
        <dbReference type="ChEBI" id="CHEBI:456215"/>
    </ligand>
</feature>
<dbReference type="GO" id="GO:0004017">
    <property type="term" value="F:AMP kinase activity"/>
    <property type="evidence" value="ECO:0007669"/>
    <property type="project" value="UniProtKB-UniRule"/>
</dbReference>
<comment type="domain">
    <text evidence="5">Consists of three domains, a large central CORE domain and two small peripheral domains, NMPbind and LID, which undergo movements during catalysis. The LID domain closes over the site of phosphoryl transfer upon ATP binding. Assembling and dissambling the active center during each catalytic cycle provides an effective means to prevent ATP hydrolysis. Some bacteria have evolved a zinc-coordinating structure that stabilizes the LID domain.</text>
</comment>
<gene>
    <name evidence="5" type="primary">adk</name>
    <name evidence="10" type="ORF">B2G44_01110</name>
    <name evidence="9" type="ORF">OC712_00200</name>
</gene>
<evidence type="ECO:0000256" key="2">
    <source>
        <dbReference type="ARBA" id="ARBA00022727"/>
    </source>
</evidence>
<evidence type="ECO:0000256" key="6">
    <source>
        <dbReference type="RuleBase" id="RU003330"/>
    </source>
</evidence>
<reference evidence="9 12" key="2">
    <citation type="journal article" date="2023" name="Int. J. Syst. Evol. Microbiol.">
        <title>The observation of taxonomic boundaries for the 16SrII and 16SrXXV phytoplasmas using genome-based delimitation.</title>
        <authorList>
            <person name="Rodrigues Jardim B."/>
            <person name="Tran-Nguyen L.T.T."/>
            <person name="Gambley C."/>
            <person name="Al-Sadi A.M."/>
            <person name="Al-Subhi A.M."/>
            <person name="Foissac X."/>
            <person name="Salar P."/>
            <person name="Cai H."/>
            <person name="Yang J.Y."/>
            <person name="Davis R."/>
            <person name="Jones L."/>
            <person name="Rodoni B."/>
            <person name="Constable F.E."/>
        </authorList>
    </citation>
    <scope>NUCLEOTIDE SEQUENCE [LARGE SCALE GENOMIC DNA]</scope>
    <source>
        <strain evidence="9">BAWM-OMN-P75</strain>
    </source>
</reference>
<feature type="region of interest" description="NMP" evidence="5">
    <location>
        <begin position="30"/>
        <end position="59"/>
    </location>
</feature>
<feature type="binding site" evidence="5">
    <location>
        <position position="153"/>
    </location>
    <ligand>
        <name>Zn(2+)</name>
        <dbReference type="ChEBI" id="CHEBI:29105"/>
        <note>structural</note>
    </ligand>
</feature>
<evidence type="ECO:0000313" key="11">
    <source>
        <dbReference type="Proteomes" id="UP000189722"/>
    </source>
</evidence>
<evidence type="ECO:0000313" key="9">
    <source>
        <dbReference type="EMBL" id="MEK0308913.1"/>
    </source>
</evidence>
<dbReference type="InterPro" id="IPR027417">
    <property type="entry name" value="P-loop_NTPase"/>
</dbReference>
<feature type="binding site" evidence="5">
    <location>
        <position position="150"/>
    </location>
    <ligand>
        <name>Zn(2+)</name>
        <dbReference type="ChEBI" id="CHEBI:29105"/>
        <note>structural</note>
    </ligand>
</feature>
<dbReference type="Proteomes" id="UP000189722">
    <property type="component" value="Unassembled WGS sequence"/>
</dbReference>
<feature type="region of interest" description="LID" evidence="5">
    <location>
        <begin position="126"/>
        <end position="163"/>
    </location>
</feature>
<evidence type="ECO:0000256" key="3">
    <source>
        <dbReference type="ARBA" id="ARBA00022741"/>
    </source>
</evidence>
<dbReference type="InterPro" id="IPR033690">
    <property type="entry name" value="Adenylat_kinase_CS"/>
</dbReference>
<dbReference type="InterPro" id="IPR006259">
    <property type="entry name" value="Adenyl_kin_sub"/>
</dbReference>
<feature type="binding site" evidence="5">
    <location>
        <position position="171"/>
    </location>
    <ligand>
        <name>AMP</name>
        <dbReference type="ChEBI" id="CHEBI:456215"/>
    </ligand>
</feature>
<comment type="similarity">
    <text evidence="5 6">Belongs to the adenylate kinase family.</text>
</comment>
<name>A0A1S9M233_9MOLU</name>
<dbReference type="InterPro" id="IPR000850">
    <property type="entry name" value="Adenylat/UMP-CMP_kin"/>
</dbReference>
<dbReference type="GO" id="GO:0005737">
    <property type="term" value="C:cytoplasm"/>
    <property type="evidence" value="ECO:0007669"/>
    <property type="project" value="UniProtKB-SubCell"/>
</dbReference>
<evidence type="ECO:0000256" key="5">
    <source>
        <dbReference type="HAMAP-Rule" id="MF_00235"/>
    </source>
</evidence>
<dbReference type="GO" id="GO:0008270">
    <property type="term" value="F:zinc ion binding"/>
    <property type="evidence" value="ECO:0007669"/>
    <property type="project" value="UniProtKB-UniRule"/>
</dbReference>
<keyword evidence="12" id="KW-1185">Reference proteome</keyword>
<feature type="binding site" evidence="5">
    <location>
        <begin position="10"/>
        <end position="15"/>
    </location>
    <ligand>
        <name>ATP</name>
        <dbReference type="ChEBI" id="CHEBI:30616"/>
    </ligand>
</feature>
<feature type="binding site" evidence="5">
    <location>
        <position position="201"/>
    </location>
    <ligand>
        <name>ATP</name>
        <dbReference type="ChEBI" id="CHEBI:30616"/>
    </ligand>
</feature>
<dbReference type="STRING" id="180978.B2G44_01110"/>
<dbReference type="Pfam" id="PF00406">
    <property type="entry name" value="ADK"/>
    <property type="match status" value="1"/>
</dbReference>
<dbReference type="Gene3D" id="3.40.50.300">
    <property type="entry name" value="P-loop containing nucleotide triphosphate hydrolases"/>
    <property type="match status" value="1"/>
</dbReference>
<dbReference type="UniPathway" id="UPA00588">
    <property type="reaction ID" value="UER00649"/>
</dbReference>
<feature type="binding site" evidence="5">
    <location>
        <position position="133"/>
    </location>
    <ligand>
        <name>Zn(2+)</name>
        <dbReference type="ChEBI" id="CHEBI:29105"/>
        <note>structural</note>
    </ligand>
</feature>
<dbReference type="Proteomes" id="UP001383392">
    <property type="component" value="Unassembled WGS sequence"/>
</dbReference>
<dbReference type="Pfam" id="PF05191">
    <property type="entry name" value="ADK_lid"/>
    <property type="match status" value="1"/>
</dbReference>
<feature type="binding site" evidence="5">
    <location>
        <position position="127"/>
    </location>
    <ligand>
        <name>ATP</name>
        <dbReference type="ChEBI" id="CHEBI:30616"/>
    </ligand>
</feature>
<comment type="function">
    <text evidence="5">Catalyzes the reversible transfer of the terminal phosphate group between ATP and AMP. Plays an important role in cellular energy homeostasis and in adenine nucleotide metabolism.</text>
</comment>
<dbReference type="HAMAP" id="MF_00235">
    <property type="entry name" value="Adenylate_kinase_Adk"/>
    <property type="match status" value="1"/>
</dbReference>
<feature type="binding site" evidence="5">
    <location>
        <position position="130"/>
    </location>
    <ligand>
        <name>Zn(2+)</name>
        <dbReference type="ChEBI" id="CHEBI:29105"/>
        <note>structural</note>
    </ligand>
</feature>
<dbReference type="InterPro" id="IPR007862">
    <property type="entry name" value="Adenylate_kinase_lid-dom"/>
</dbReference>
<keyword evidence="1 5" id="KW-0808">Transferase</keyword>
<feature type="binding site" evidence="5">
    <location>
        <position position="160"/>
    </location>
    <ligand>
        <name>AMP</name>
        <dbReference type="ChEBI" id="CHEBI:456215"/>
    </ligand>
</feature>
<comment type="subunit">
    <text evidence="5 7">Monomer.</text>
</comment>
<keyword evidence="5 7" id="KW-0067">ATP-binding</keyword>
<dbReference type="OrthoDB" id="9805030at2"/>
<dbReference type="SUPFAM" id="SSF52540">
    <property type="entry name" value="P-loop containing nucleoside triphosphate hydrolases"/>
    <property type="match status" value="1"/>
</dbReference>
<keyword evidence="5" id="KW-0963">Cytoplasm</keyword>
<proteinExistence type="inferred from homology"/>
<keyword evidence="2 5" id="KW-0545">Nucleotide biosynthesis</keyword>
<comment type="catalytic activity">
    <reaction evidence="5 7">
        <text>AMP + ATP = 2 ADP</text>
        <dbReference type="Rhea" id="RHEA:12973"/>
        <dbReference type="ChEBI" id="CHEBI:30616"/>
        <dbReference type="ChEBI" id="CHEBI:456215"/>
        <dbReference type="ChEBI" id="CHEBI:456216"/>
        <dbReference type="EC" id="2.7.4.3"/>
    </reaction>
</comment>
<feature type="binding site" evidence="5">
    <location>
        <position position="36"/>
    </location>
    <ligand>
        <name>AMP</name>
        <dbReference type="ChEBI" id="CHEBI:456215"/>
    </ligand>
</feature>
<feature type="binding site" evidence="5">
    <location>
        <position position="92"/>
    </location>
    <ligand>
        <name>AMP</name>
        <dbReference type="ChEBI" id="CHEBI:456215"/>
    </ligand>
</feature>
<dbReference type="EMBL" id="MWKN01000032">
    <property type="protein sequence ID" value="OOP59212.1"/>
    <property type="molecule type" value="Genomic_DNA"/>
</dbReference>
<dbReference type="PANTHER" id="PTHR23359">
    <property type="entry name" value="NUCLEOTIDE KINASE"/>
    <property type="match status" value="1"/>
</dbReference>
<keyword evidence="3 5" id="KW-0547">Nucleotide-binding</keyword>